<organism evidence="1 2">
    <name type="scientific">Coemansia helicoidea</name>
    <dbReference type="NCBI Taxonomy" id="1286919"/>
    <lineage>
        <taxon>Eukaryota</taxon>
        <taxon>Fungi</taxon>
        <taxon>Fungi incertae sedis</taxon>
        <taxon>Zoopagomycota</taxon>
        <taxon>Kickxellomycotina</taxon>
        <taxon>Kickxellomycetes</taxon>
        <taxon>Kickxellales</taxon>
        <taxon>Kickxellaceae</taxon>
        <taxon>Coemansia</taxon>
    </lineage>
</organism>
<dbReference type="Proteomes" id="UP001140087">
    <property type="component" value="Unassembled WGS sequence"/>
</dbReference>
<dbReference type="EMBL" id="JANBUN010001554">
    <property type="protein sequence ID" value="KAJ2797628.1"/>
    <property type="molecule type" value="Genomic_DNA"/>
</dbReference>
<accession>A0ACC1KYV5</accession>
<protein>
    <submittedName>
        <fullName evidence="1">Uncharacterized protein</fullName>
    </submittedName>
</protein>
<reference evidence="1" key="1">
    <citation type="submission" date="2022-07" db="EMBL/GenBank/DDBJ databases">
        <title>Phylogenomic reconstructions and comparative analyses of Kickxellomycotina fungi.</title>
        <authorList>
            <person name="Reynolds N.K."/>
            <person name="Stajich J.E."/>
            <person name="Barry K."/>
            <person name="Grigoriev I.V."/>
            <person name="Crous P."/>
            <person name="Smith M.E."/>
        </authorList>
    </citation>
    <scope>NUCLEOTIDE SEQUENCE</scope>
    <source>
        <strain evidence="1">BCRC 34780</strain>
    </source>
</reference>
<evidence type="ECO:0000313" key="2">
    <source>
        <dbReference type="Proteomes" id="UP001140087"/>
    </source>
</evidence>
<proteinExistence type="predicted"/>
<gene>
    <name evidence="1" type="ORF">H4R21_004242</name>
</gene>
<keyword evidence="2" id="KW-1185">Reference proteome</keyword>
<evidence type="ECO:0000313" key="1">
    <source>
        <dbReference type="EMBL" id="KAJ2797628.1"/>
    </source>
</evidence>
<sequence>MQAWRQARPRCTAAAGAAALRRTLATGTVYVRRLPAWAEAVTLERAAAPHAHVFGVWIGQDGKRQVGDPPARLAAVRITTDAVPADLEDIARLPDPTPDEIQRCKAALLAVVGELGRLGIHAMPVAKGPDMFQVGARRALGQGAASRRFDVATSSTPRYSCGLIEGYRYGFAEARRKRSVAQLLAQCESSDDELRFMLDYF</sequence>
<feature type="non-terminal residue" evidence="1">
    <location>
        <position position="201"/>
    </location>
</feature>
<comment type="caution">
    <text evidence="1">The sequence shown here is derived from an EMBL/GenBank/DDBJ whole genome shotgun (WGS) entry which is preliminary data.</text>
</comment>
<name>A0ACC1KYV5_9FUNG</name>